<gene>
    <name evidence="1" type="ORF">FA13DRAFT_1784217</name>
</gene>
<organism evidence="1 2">
    <name type="scientific">Coprinellus micaceus</name>
    <name type="common">Glistening ink-cap mushroom</name>
    <name type="synonym">Coprinus micaceus</name>
    <dbReference type="NCBI Taxonomy" id="71717"/>
    <lineage>
        <taxon>Eukaryota</taxon>
        <taxon>Fungi</taxon>
        <taxon>Dikarya</taxon>
        <taxon>Basidiomycota</taxon>
        <taxon>Agaricomycotina</taxon>
        <taxon>Agaricomycetes</taxon>
        <taxon>Agaricomycetidae</taxon>
        <taxon>Agaricales</taxon>
        <taxon>Agaricineae</taxon>
        <taxon>Psathyrellaceae</taxon>
        <taxon>Coprinellus</taxon>
    </lineage>
</organism>
<protein>
    <submittedName>
        <fullName evidence="1">Uncharacterized protein</fullName>
    </submittedName>
</protein>
<comment type="caution">
    <text evidence="1">The sequence shown here is derived from an EMBL/GenBank/DDBJ whole genome shotgun (WGS) entry which is preliminary data.</text>
</comment>
<reference evidence="1 2" key="1">
    <citation type="journal article" date="2019" name="Nat. Ecol. Evol.">
        <title>Megaphylogeny resolves global patterns of mushroom evolution.</title>
        <authorList>
            <person name="Varga T."/>
            <person name="Krizsan K."/>
            <person name="Foldi C."/>
            <person name="Dima B."/>
            <person name="Sanchez-Garcia M."/>
            <person name="Sanchez-Ramirez S."/>
            <person name="Szollosi G.J."/>
            <person name="Szarkandi J.G."/>
            <person name="Papp V."/>
            <person name="Albert L."/>
            <person name="Andreopoulos W."/>
            <person name="Angelini C."/>
            <person name="Antonin V."/>
            <person name="Barry K.W."/>
            <person name="Bougher N.L."/>
            <person name="Buchanan P."/>
            <person name="Buyck B."/>
            <person name="Bense V."/>
            <person name="Catcheside P."/>
            <person name="Chovatia M."/>
            <person name="Cooper J."/>
            <person name="Damon W."/>
            <person name="Desjardin D."/>
            <person name="Finy P."/>
            <person name="Geml J."/>
            <person name="Haridas S."/>
            <person name="Hughes K."/>
            <person name="Justo A."/>
            <person name="Karasinski D."/>
            <person name="Kautmanova I."/>
            <person name="Kiss B."/>
            <person name="Kocsube S."/>
            <person name="Kotiranta H."/>
            <person name="LaButti K.M."/>
            <person name="Lechner B.E."/>
            <person name="Liimatainen K."/>
            <person name="Lipzen A."/>
            <person name="Lukacs Z."/>
            <person name="Mihaltcheva S."/>
            <person name="Morgado L.N."/>
            <person name="Niskanen T."/>
            <person name="Noordeloos M.E."/>
            <person name="Ohm R.A."/>
            <person name="Ortiz-Santana B."/>
            <person name="Ovrebo C."/>
            <person name="Racz N."/>
            <person name="Riley R."/>
            <person name="Savchenko A."/>
            <person name="Shiryaev A."/>
            <person name="Soop K."/>
            <person name="Spirin V."/>
            <person name="Szebenyi C."/>
            <person name="Tomsovsky M."/>
            <person name="Tulloss R.E."/>
            <person name="Uehling J."/>
            <person name="Grigoriev I.V."/>
            <person name="Vagvolgyi C."/>
            <person name="Papp T."/>
            <person name="Martin F.M."/>
            <person name="Miettinen O."/>
            <person name="Hibbett D.S."/>
            <person name="Nagy L.G."/>
        </authorList>
    </citation>
    <scope>NUCLEOTIDE SEQUENCE [LARGE SCALE GENOMIC DNA]</scope>
    <source>
        <strain evidence="1 2">FP101781</strain>
    </source>
</reference>
<sequence>MPPSIHDSFRSSISTSLEAVELLFSWDSRNRSHPCLASEQLIVHEHGWDHLDALFTSRALFSCLRAVRITAQLEDEPERSRYEEYRSTDKSELGWTLREQMQAALPEAAKDAGLLVDVGERKTQRAFHWITKPILDEAWEHRPTK</sequence>
<dbReference type="AlphaFoldDB" id="A0A4Y7TZN7"/>
<dbReference type="EMBL" id="QPFP01000001">
    <property type="protein sequence ID" value="TEB39471.1"/>
    <property type="molecule type" value="Genomic_DNA"/>
</dbReference>
<evidence type="ECO:0000313" key="2">
    <source>
        <dbReference type="Proteomes" id="UP000298030"/>
    </source>
</evidence>
<dbReference type="OrthoDB" id="2745898at2759"/>
<name>A0A4Y7TZN7_COPMI</name>
<evidence type="ECO:0000313" key="1">
    <source>
        <dbReference type="EMBL" id="TEB39471.1"/>
    </source>
</evidence>
<keyword evidence="2" id="KW-1185">Reference proteome</keyword>
<proteinExistence type="predicted"/>
<dbReference type="Proteomes" id="UP000298030">
    <property type="component" value="Unassembled WGS sequence"/>
</dbReference>
<accession>A0A4Y7TZN7</accession>